<dbReference type="EMBL" id="JBHTCJ010000008">
    <property type="protein sequence ID" value="MFC7343222.1"/>
    <property type="molecule type" value="Genomic_DNA"/>
</dbReference>
<feature type="domain" description="Orc1-like AAA ATPase" evidence="2">
    <location>
        <begin position="4"/>
        <end position="133"/>
    </location>
</feature>
<accession>A0ABW2LL16</accession>
<gene>
    <name evidence="3" type="ORF">ACFQRI_17615</name>
</gene>
<keyword evidence="3" id="KW-0547">Nucleotide-binding</keyword>
<dbReference type="SUPFAM" id="SSF52540">
    <property type="entry name" value="P-loop containing nucleoside triphosphate hydrolases"/>
    <property type="match status" value="1"/>
</dbReference>
<dbReference type="InterPro" id="IPR004256">
    <property type="entry name" value="DUF234"/>
</dbReference>
<proteinExistence type="predicted"/>
<dbReference type="PANTHER" id="PTHR34704:SF1">
    <property type="entry name" value="ATPASE"/>
    <property type="match status" value="1"/>
</dbReference>
<dbReference type="Pfam" id="PF03008">
    <property type="entry name" value="DUF234"/>
    <property type="match status" value="1"/>
</dbReference>
<dbReference type="InterPro" id="IPR027417">
    <property type="entry name" value="P-loop_NTPase"/>
</dbReference>
<evidence type="ECO:0000313" key="3">
    <source>
        <dbReference type="EMBL" id="MFC7343222.1"/>
    </source>
</evidence>
<dbReference type="InterPro" id="IPR041664">
    <property type="entry name" value="AAA_16"/>
</dbReference>
<protein>
    <submittedName>
        <fullName evidence="3">ATP-binding protein</fullName>
    </submittedName>
</protein>
<comment type="caution">
    <text evidence="3">The sequence shown here is derived from an EMBL/GenBank/DDBJ whole genome shotgun (WGS) entry which is preliminary data.</text>
</comment>
<evidence type="ECO:0000259" key="2">
    <source>
        <dbReference type="Pfam" id="PF13191"/>
    </source>
</evidence>
<dbReference type="Proteomes" id="UP001596504">
    <property type="component" value="Unassembled WGS sequence"/>
</dbReference>
<dbReference type="PANTHER" id="PTHR34704">
    <property type="entry name" value="ATPASE"/>
    <property type="match status" value="1"/>
</dbReference>
<evidence type="ECO:0000313" key="4">
    <source>
        <dbReference type="Proteomes" id="UP001596504"/>
    </source>
</evidence>
<dbReference type="RefSeq" id="WP_380669887.1">
    <property type="nucleotide sequence ID" value="NZ_JBHTCJ010000008.1"/>
</dbReference>
<keyword evidence="4" id="KW-1185">Reference proteome</keyword>
<sequence>MVDFVGRRDELATLERELRKVASGVGGERSGRCVMLRGRRRVGKSRLVERFAENSGVPFLFYAAVGASAEDDLTRLARDAQASNLPLAHLLTSAQPQNWDAAFDVLAAALPDDQPSVLVVDEVPYLMDDDGAFEGMLQRAWDRALETKPVLLILIGSDLSMMEALNSYGRPFHQRGREMVLGPLNPAEVGRMLDLEPAEAFDAALVTGGLPLICVDWPRGAGLWDFLEEALNDPVSPLLVSAERSLAAEFPPKAQPRNVLSAIGSGERSFTNIARAAGGIAATSLQRSLEVLVDKRIVAVDLPLSTRPSKERRYRVVDSYLRFWLHLVGPYIGEIERGRGDLTLARIRANWTSWRGRAVEPLIREALARLLPDDALPEAPAVGGYWTRNNSVEIDIVGADRAPVAKELRFVGSVKWLERSPFDQHDLVALHRHRAALTDEPVPVLAVSRSGVDCSGLDAAYGPADLLGAWQA</sequence>
<feature type="domain" description="DUF234" evidence="1">
    <location>
        <begin position="324"/>
        <end position="418"/>
    </location>
</feature>
<dbReference type="Gene3D" id="3.40.50.300">
    <property type="entry name" value="P-loop containing nucleotide triphosphate hydrolases"/>
    <property type="match status" value="1"/>
</dbReference>
<name>A0ABW2LL16_9PSEU</name>
<evidence type="ECO:0000259" key="1">
    <source>
        <dbReference type="Pfam" id="PF03008"/>
    </source>
</evidence>
<dbReference type="GO" id="GO:0005524">
    <property type="term" value="F:ATP binding"/>
    <property type="evidence" value="ECO:0007669"/>
    <property type="project" value="UniProtKB-KW"/>
</dbReference>
<organism evidence="3 4">
    <name type="scientific">Saccharopolyspora griseoalba</name>
    <dbReference type="NCBI Taxonomy" id="1431848"/>
    <lineage>
        <taxon>Bacteria</taxon>
        <taxon>Bacillati</taxon>
        <taxon>Actinomycetota</taxon>
        <taxon>Actinomycetes</taxon>
        <taxon>Pseudonocardiales</taxon>
        <taxon>Pseudonocardiaceae</taxon>
        <taxon>Saccharopolyspora</taxon>
    </lineage>
</organism>
<dbReference type="Pfam" id="PF13191">
    <property type="entry name" value="AAA_16"/>
    <property type="match status" value="1"/>
</dbReference>
<keyword evidence="3" id="KW-0067">ATP-binding</keyword>
<reference evidence="4" key="1">
    <citation type="journal article" date="2019" name="Int. J. Syst. Evol. Microbiol.">
        <title>The Global Catalogue of Microorganisms (GCM) 10K type strain sequencing project: providing services to taxonomists for standard genome sequencing and annotation.</title>
        <authorList>
            <consortium name="The Broad Institute Genomics Platform"/>
            <consortium name="The Broad Institute Genome Sequencing Center for Infectious Disease"/>
            <person name="Wu L."/>
            <person name="Ma J."/>
        </authorList>
    </citation>
    <scope>NUCLEOTIDE SEQUENCE [LARGE SCALE GENOMIC DNA]</scope>
    <source>
        <strain evidence="4">WLHS5</strain>
    </source>
</reference>